<dbReference type="AlphaFoldDB" id="A0A2Z7BFZ9"/>
<proteinExistence type="predicted"/>
<organism evidence="1 2">
    <name type="scientific">Dorcoceras hygrometricum</name>
    <dbReference type="NCBI Taxonomy" id="472368"/>
    <lineage>
        <taxon>Eukaryota</taxon>
        <taxon>Viridiplantae</taxon>
        <taxon>Streptophyta</taxon>
        <taxon>Embryophyta</taxon>
        <taxon>Tracheophyta</taxon>
        <taxon>Spermatophyta</taxon>
        <taxon>Magnoliopsida</taxon>
        <taxon>eudicotyledons</taxon>
        <taxon>Gunneridae</taxon>
        <taxon>Pentapetalae</taxon>
        <taxon>asterids</taxon>
        <taxon>lamiids</taxon>
        <taxon>Lamiales</taxon>
        <taxon>Gesneriaceae</taxon>
        <taxon>Didymocarpoideae</taxon>
        <taxon>Trichosporeae</taxon>
        <taxon>Loxocarpinae</taxon>
        <taxon>Dorcoceras</taxon>
    </lineage>
</organism>
<dbReference type="Proteomes" id="UP000250235">
    <property type="component" value="Unassembled WGS sequence"/>
</dbReference>
<dbReference type="EMBL" id="KV005865">
    <property type="protein sequence ID" value="KZV33344.1"/>
    <property type="molecule type" value="Genomic_DNA"/>
</dbReference>
<keyword evidence="2" id="KW-1185">Reference proteome</keyword>
<evidence type="ECO:0000313" key="1">
    <source>
        <dbReference type="EMBL" id="KZV33344.1"/>
    </source>
</evidence>
<reference evidence="1 2" key="1">
    <citation type="journal article" date="2015" name="Proc. Natl. Acad. Sci. U.S.A.">
        <title>The resurrection genome of Boea hygrometrica: A blueprint for survival of dehydration.</title>
        <authorList>
            <person name="Xiao L."/>
            <person name="Yang G."/>
            <person name="Zhang L."/>
            <person name="Yang X."/>
            <person name="Zhao S."/>
            <person name="Ji Z."/>
            <person name="Zhou Q."/>
            <person name="Hu M."/>
            <person name="Wang Y."/>
            <person name="Chen M."/>
            <person name="Xu Y."/>
            <person name="Jin H."/>
            <person name="Xiao X."/>
            <person name="Hu G."/>
            <person name="Bao F."/>
            <person name="Hu Y."/>
            <person name="Wan P."/>
            <person name="Li L."/>
            <person name="Deng X."/>
            <person name="Kuang T."/>
            <person name="Xiang C."/>
            <person name="Zhu J.K."/>
            <person name="Oliver M.J."/>
            <person name="He Y."/>
        </authorList>
    </citation>
    <scope>NUCLEOTIDE SEQUENCE [LARGE SCALE GENOMIC DNA]</scope>
    <source>
        <strain evidence="2">cv. XS01</strain>
    </source>
</reference>
<sequence length="124" mass="12723">MGCPGQARTKPRRKLAVASLPEIRRTAAAATYRAQHNRAMRPTIGASSCAIPAAASDHLSASIAQPPALEGLTRSARIETPRKVDRNKSDHLAAAAATAAMVVDGGGAALGEEGAANFGARVRL</sequence>
<protein>
    <submittedName>
        <fullName evidence="1">Uncharacterized protein</fullName>
    </submittedName>
</protein>
<name>A0A2Z7BFZ9_9LAMI</name>
<accession>A0A2Z7BFZ9</accession>
<evidence type="ECO:0000313" key="2">
    <source>
        <dbReference type="Proteomes" id="UP000250235"/>
    </source>
</evidence>
<gene>
    <name evidence="1" type="ORF">F511_18225</name>
</gene>